<reference evidence="3" key="1">
    <citation type="submission" date="2020-05" db="EMBL/GenBank/DDBJ databases">
        <authorList>
            <person name="Chiriac C."/>
            <person name="Salcher M."/>
            <person name="Ghai R."/>
            <person name="Kavagutti S V."/>
        </authorList>
    </citation>
    <scope>NUCLEOTIDE SEQUENCE</scope>
</reference>
<feature type="domain" description="Resuscitation-promoting factor core lysozyme-like" evidence="2">
    <location>
        <begin position="78"/>
        <end position="141"/>
    </location>
</feature>
<accession>A0A6J5PVQ4</accession>
<gene>
    <name evidence="4" type="ORF">UFOVP1120_28</name>
    <name evidence="5" type="ORF">UFOVP1183_22</name>
    <name evidence="6" type="ORF">UFOVP1227_5</name>
    <name evidence="7" type="ORF">UFOVP1571_28</name>
    <name evidence="3" type="ORF">UFOVP955_10</name>
</gene>
<proteinExistence type="predicted"/>
<protein>
    <submittedName>
        <fullName evidence="3">Transglycosylase-like</fullName>
    </submittedName>
</protein>
<dbReference type="EMBL" id="LR797172">
    <property type="protein sequence ID" value="CAB4190972.1"/>
    <property type="molecule type" value="Genomic_DNA"/>
</dbReference>
<evidence type="ECO:0000256" key="1">
    <source>
        <dbReference type="ARBA" id="ARBA00022801"/>
    </source>
</evidence>
<evidence type="ECO:0000313" key="7">
    <source>
        <dbReference type="EMBL" id="CAB5229906.1"/>
    </source>
</evidence>
<dbReference type="EMBL" id="LR797125">
    <property type="protein sequence ID" value="CAB4188308.1"/>
    <property type="molecule type" value="Genomic_DNA"/>
</dbReference>
<evidence type="ECO:0000313" key="5">
    <source>
        <dbReference type="EMBL" id="CAB4188308.1"/>
    </source>
</evidence>
<evidence type="ECO:0000259" key="2">
    <source>
        <dbReference type="Pfam" id="PF06737"/>
    </source>
</evidence>
<name>A0A6J5PVQ4_9CAUD</name>
<dbReference type="GO" id="GO:0016787">
    <property type="term" value="F:hydrolase activity"/>
    <property type="evidence" value="ECO:0007669"/>
    <property type="project" value="UniProtKB-KW"/>
</dbReference>
<dbReference type="Gene3D" id="1.10.530.10">
    <property type="match status" value="1"/>
</dbReference>
<keyword evidence="1" id="KW-0378">Hydrolase</keyword>
<evidence type="ECO:0000313" key="3">
    <source>
        <dbReference type="EMBL" id="CAB4173481.1"/>
    </source>
</evidence>
<organism evidence="3">
    <name type="scientific">uncultured Caudovirales phage</name>
    <dbReference type="NCBI Taxonomy" id="2100421"/>
    <lineage>
        <taxon>Viruses</taxon>
        <taxon>Duplodnaviria</taxon>
        <taxon>Heunggongvirae</taxon>
        <taxon>Uroviricota</taxon>
        <taxon>Caudoviricetes</taxon>
        <taxon>Peduoviridae</taxon>
        <taxon>Maltschvirus</taxon>
        <taxon>Maltschvirus maltsch</taxon>
    </lineage>
</organism>
<dbReference type="Pfam" id="PF06737">
    <property type="entry name" value="Transglycosylas"/>
    <property type="match status" value="1"/>
</dbReference>
<evidence type="ECO:0000313" key="4">
    <source>
        <dbReference type="EMBL" id="CAB4185275.1"/>
    </source>
</evidence>
<dbReference type="EMBL" id="LR798413">
    <property type="protein sequence ID" value="CAB5229906.1"/>
    <property type="molecule type" value="Genomic_DNA"/>
</dbReference>
<dbReference type="SUPFAM" id="SSF53955">
    <property type="entry name" value="Lysozyme-like"/>
    <property type="match status" value="1"/>
</dbReference>
<dbReference type="EMBL" id="LR797074">
    <property type="protein sequence ID" value="CAB4185275.1"/>
    <property type="molecule type" value="Genomic_DNA"/>
</dbReference>
<dbReference type="EMBL" id="LR796904">
    <property type="protein sequence ID" value="CAB4173481.1"/>
    <property type="molecule type" value="Genomic_DNA"/>
</dbReference>
<dbReference type="InterPro" id="IPR010618">
    <property type="entry name" value="RPF"/>
</dbReference>
<dbReference type="InterPro" id="IPR023346">
    <property type="entry name" value="Lysozyme-like_dom_sf"/>
</dbReference>
<sequence>MIPQLALVGCVLALTSAITTPNATVVTMAAFPLSAIVTTSDIRNASPPRRSPAATRSRVRITPAAISWVETVRACIIYRESRGNYRARRTDGGTASGAYQFIDATWRAVTGRRDSAWQAPKAVQDKAFYALFANGRGRTNWSYPSKECW</sequence>
<evidence type="ECO:0000313" key="6">
    <source>
        <dbReference type="EMBL" id="CAB4190972.1"/>
    </source>
</evidence>